<protein>
    <submittedName>
        <fullName evidence="1">Uncharacterized protein</fullName>
    </submittedName>
</protein>
<evidence type="ECO:0000313" key="1">
    <source>
        <dbReference type="EMBL" id="BAR96240.1"/>
    </source>
</evidence>
<proteinExistence type="predicted"/>
<evidence type="ECO:0000313" key="2">
    <source>
        <dbReference type="Proteomes" id="UP000067008"/>
    </source>
</evidence>
<accession>A0AAD1BKW9</accession>
<sequence>MELVKDYRKQYRFYLFADREIKYVAQAKDFNKNSSAYA</sequence>
<name>A0AAD1BKW9_PREIN</name>
<dbReference type="EMBL" id="AP014925">
    <property type="protein sequence ID" value="BAR96240.1"/>
    <property type="molecule type" value="Genomic_DNA"/>
</dbReference>
<dbReference type="Proteomes" id="UP000067008">
    <property type="component" value="Chromosome 2"/>
</dbReference>
<gene>
    <name evidence="1" type="ORF">PI172_1512</name>
</gene>
<dbReference type="AlphaFoldDB" id="A0AAD1BKW9"/>
<organism evidence="1 2">
    <name type="scientific">Prevotella intermedia</name>
    <dbReference type="NCBI Taxonomy" id="28131"/>
    <lineage>
        <taxon>Bacteria</taxon>
        <taxon>Pseudomonadati</taxon>
        <taxon>Bacteroidota</taxon>
        <taxon>Bacteroidia</taxon>
        <taxon>Bacteroidales</taxon>
        <taxon>Prevotellaceae</taxon>
        <taxon>Prevotella</taxon>
    </lineage>
</organism>
<reference evidence="1 2" key="1">
    <citation type="submission" date="2015-07" db="EMBL/GenBank/DDBJ databases">
        <title>Complete genome sequence of Prevotella intermedia strain 17-2.</title>
        <authorList>
            <person name="Nambu T."/>
        </authorList>
    </citation>
    <scope>NUCLEOTIDE SEQUENCE [LARGE SCALE GENOMIC DNA]</scope>
    <source>
        <strain evidence="1 2">17-2</strain>
    </source>
</reference>